<dbReference type="EMBL" id="JAYMYS010000001">
    <property type="protein sequence ID" value="KAK7411152.1"/>
    <property type="molecule type" value="Genomic_DNA"/>
</dbReference>
<protein>
    <submittedName>
        <fullName evidence="1">Uncharacterized protein</fullName>
    </submittedName>
</protein>
<name>A0AAN9XVR4_PSOTE</name>
<evidence type="ECO:0000313" key="2">
    <source>
        <dbReference type="Proteomes" id="UP001386955"/>
    </source>
</evidence>
<accession>A0AAN9XVR4</accession>
<dbReference type="AlphaFoldDB" id="A0AAN9XVR4"/>
<gene>
    <name evidence="1" type="ORF">VNO78_02584</name>
</gene>
<evidence type="ECO:0000313" key="1">
    <source>
        <dbReference type="EMBL" id="KAK7411152.1"/>
    </source>
</evidence>
<comment type="caution">
    <text evidence="1">The sequence shown here is derived from an EMBL/GenBank/DDBJ whole genome shotgun (WGS) entry which is preliminary data.</text>
</comment>
<organism evidence="1 2">
    <name type="scientific">Psophocarpus tetragonolobus</name>
    <name type="common">Winged bean</name>
    <name type="synonym">Dolichos tetragonolobus</name>
    <dbReference type="NCBI Taxonomy" id="3891"/>
    <lineage>
        <taxon>Eukaryota</taxon>
        <taxon>Viridiplantae</taxon>
        <taxon>Streptophyta</taxon>
        <taxon>Embryophyta</taxon>
        <taxon>Tracheophyta</taxon>
        <taxon>Spermatophyta</taxon>
        <taxon>Magnoliopsida</taxon>
        <taxon>eudicotyledons</taxon>
        <taxon>Gunneridae</taxon>
        <taxon>Pentapetalae</taxon>
        <taxon>rosids</taxon>
        <taxon>fabids</taxon>
        <taxon>Fabales</taxon>
        <taxon>Fabaceae</taxon>
        <taxon>Papilionoideae</taxon>
        <taxon>50 kb inversion clade</taxon>
        <taxon>NPAAA clade</taxon>
        <taxon>indigoferoid/millettioid clade</taxon>
        <taxon>Phaseoleae</taxon>
        <taxon>Psophocarpus</taxon>
    </lineage>
</organism>
<sequence>MLLQFLWAVFCPIFIEKSCSFAAYYGSPIFHFSCYCFSLFFVFGDSLLNGSSNFCFWENWVVSERLVMLVDSDPQSLVDRDHTCCIYI</sequence>
<dbReference type="Proteomes" id="UP001386955">
    <property type="component" value="Unassembled WGS sequence"/>
</dbReference>
<keyword evidence="2" id="KW-1185">Reference proteome</keyword>
<reference evidence="1 2" key="1">
    <citation type="submission" date="2024-01" db="EMBL/GenBank/DDBJ databases">
        <title>The genomes of 5 underutilized Papilionoideae crops provide insights into root nodulation and disease resistanc.</title>
        <authorList>
            <person name="Jiang F."/>
        </authorList>
    </citation>
    <scope>NUCLEOTIDE SEQUENCE [LARGE SCALE GENOMIC DNA]</scope>
    <source>
        <strain evidence="1">DUOXIRENSHENG_FW03</strain>
        <tissue evidence="1">Leaves</tissue>
    </source>
</reference>
<proteinExistence type="predicted"/>